<name>A0A1S6IPQ9_9LACT</name>
<evidence type="ECO:0000313" key="1">
    <source>
        <dbReference type="EMBL" id="AQS53528.1"/>
    </source>
</evidence>
<evidence type="ECO:0000313" key="2">
    <source>
        <dbReference type="Proteomes" id="UP000188993"/>
    </source>
</evidence>
<dbReference type="OrthoDB" id="9797132at2"/>
<accession>A0A1S6IPQ9</accession>
<dbReference type="AlphaFoldDB" id="A0A1S6IPQ9"/>
<dbReference type="Proteomes" id="UP000188993">
    <property type="component" value="Chromosome"/>
</dbReference>
<protein>
    <submittedName>
        <fullName evidence="1">Iron-sulfur cluster repair protein ScdA</fullName>
    </submittedName>
</protein>
<organism evidence="1 2">
    <name type="scientific">Jeotgalibaca dankookensis</name>
    <dbReference type="NCBI Taxonomy" id="708126"/>
    <lineage>
        <taxon>Bacteria</taxon>
        <taxon>Bacillati</taxon>
        <taxon>Bacillota</taxon>
        <taxon>Bacilli</taxon>
        <taxon>Lactobacillales</taxon>
        <taxon>Carnobacteriaceae</taxon>
        <taxon>Jeotgalibaca</taxon>
    </lineage>
</organism>
<sequence>MTTYNELADKQFEKLDLFSKAITRAHGKNHPEAFQVRELFETIAQKTEQAKPEKPNLDVEFDELRDVTDHYSIPNDVCETYAAVYEMFSQLDEAYTK</sequence>
<proteinExistence type="predicted"/>
<dbReference type="STRING" id="708126.BW727_101161"/>
<gene>
    <name evidence="1" type="primary">scdA</name>
    <name evidence="1" type="ORF">BW727_101161</name>
</gene>
<dbReference type="EMBL" id="CP019728">
    <property type="protein sequence ID" value="AQS53528.1"/>
    <property type="molecule type" value="Genomic_DNA"/>
</dbReference>
<dbReference type="RefSeq" id="WP_062468944.1">
    <property type="nucleotide sequence ID" value="NZ_BBYN01000010.1"/>
</dbReference>
<keyword evidence="2" id="KW-1185">Reference proteome</keyword>
<dbReference type="KEGG" id="jda:BW727_101161"/>
<reference evidence="1 2" key="1">
    <citation type="journal article" date="2014" name="Int. J. Syst. Evol. Microbiol.">
        <title>Jeotgalibaca dankookensis gen. nov., sp. nov., a member of the family Carnobacteriaceae, isolated from seujeot (Korean traditional food).</title>
        <authorList>
            <person name="Lee D.G."/>
            <person name="Trujillo M.E."/>
            <person name="Kang H."/>
            <person name="Ahn T.Y."/>
        </authorList>
    </citation>
    <scope>NUCLEOTIDE SEQUENCE [LARGE SCALE GENOMIC DNA]</scope>
    <source>
        <strain evidence="1 2">EX-07</strain>
    </source>
</reference>